<dbReference type="AlphaFoldDB" id="A0A1F5VFH9"/>
<dbReference type="Proteomes" id="UP000179251">
    <property type="component" value="Unassembled WGS sequence"/>
</dbReference>
<sequence>MQIKSKQRVKDHGEVFTQEREVNAMLDLVKNETERIESRFLEPACGNGNFLAPILERKLALVKKKYGPGQAEFERMAFLAISSIYGVELLHDNVEACIERLYNILNDVYAKLYKDKCKDEFRTSIHFVLKRNILQGDALTLKKTDGKEYIIFSEWSLVNGGMIKRRDFQYAELADFDPKKPTLFSLREVSDTGETVFSPMPVKEFPLVHYLSLNYEDAK</sequence>
<dbReference type="GO" id="GO:0004519">
    <property type="term" value="F:endonuclease activity"/>
    <property type="evidence" value="ECO:0007669"/>
    <property type="project" value="UniProtKB-KW"/>
</dbReference>
<keyword evidence="1" id="KW-0255">Endonuclease</keyword>
<organism evidence="1 2">
    <name type="scientific">Candidatus Giovannonibacteria bacterium RIFCSPHIGHO2_01_FULL_45_23</name>
    <dbReference type="NCBI Taxonomy" id="1798325"/>
    <lineage>
        <taxon>Bacteria</taxon>
        <taxon>Candidatus Giovannoniibacteriota</taxon>
    </lineage>
</organism>
<dbReference type="InterPro" id="IPR029063">
    <property type="entry name" value="SAM-dependent_MTases_sf"/>
</dbReference>
<gene>
    <name evidence="1" type="ORF">A2834_01060</name>
</gene>
<dbReference type="Gene3D" id="3.40.50.150">
    <property type="entry name" value="Vaccinia Virus protein VP39"/>
    <property type="match status" value="1"/>
</dbReference>
<evidence type="ECO:0000313" key="1">
    <source>
        <dbReference type="EMBL" id="OGF62207.1"/>
    </source>
</evidence>
<comment type="caution">
    <text evidence="1">The sequence shown here is derived from an EMBL/GenBank/DDBJ whole genome shotgun (WGS) entry which is preliminary data.</text>
</comment>
<dbReference type="SUPFAM" id="SSF53335">
    <property type="entry name" value="S-adenosyl-L-methionine-dependent methyltransferases"/>
    <property type="match status" value="1"/>
</dbReference>
<reference evidence="1 2" key="1">
    <citation type="journal article" date="2016" name="Nat. Commun.">
        <title>Thousands of microbial genomes shed light on interconnected biogeochemical processes in an aquifer system.</title>
        <authorList>
            <person name="Anantharaman K."/>
            <person name="Brown C.T."/>
            <person name="Hug L.A."/>
            <person name="Sharon I."/>
            <person name="Castelle C.J."/>
            <person name="Probst A.J."/>
            <person name="Thomas B.C."/>
            <person name="Singh A."/>
            <person name="Wilkins M.J."/>
            <person name="Karaoz U."/>
            <person name="Brodie E.L."/>
            <person name="Williams K.H."/>
            <person name="Hubbard S.S."/>
            <person name="Banfield J.F."/>
        </authorList>
    </citation>
    <scope>NUCLEOTIDE SEQUENCE [LARGE SCALE GENOMIC DNA]</scope>
</reference>
<dbReference type="EMBL" id="MFHD01000021">
    <property type="protein sequence ID" value="OGF62207.1"/>
    <property type="molecule type" value="Genomic_DNA"/>
</dbReference>
<accession>A0A1F5VFH9</accession>
<keyword evidence="1" id="KW-0378">Hydrolase</keyword>
<dbReference type="STRING" id="1798325.A2834_01060"/>
<name>A0A1F5VFH9_9BACT</name>
<evidence type="ECO:0000313" key="2">
    <source>
        <dbReference type="Proteomes" id="UP000179251"/>
    </source>
</evidence>
<protein>
    <submittedName>
        <fullName evidence="1">Restriction endonuclease subunit M</fullName>
    </submittedName>
</protein>
<proteinExistence type="predicted"/>
<keyword evidence="1" id="KW-0540">Nuclease</keyword>